<name>A0A9P8UMC4_9PEZI</name>
<evidence type="ECO:0000313" key="2">
    <source>
        <dbReference type="Proteomes" id="UP000758603"/>
    </source>
</evidence>
<accession>A0A9P8UMC4</accession>
<dbReference type="Proteomes" id="UP000758603">
    <property type="component" value="Unassembled WGS sequence"/>
</dbReference>
<dbReference type="GeneID" id="70131773"/>
<reference evidence="1" key="1">
    <citation type="journal article" date="2021" name="Nat. Commun.">
        <title>Genetic determinants of endophytism in the Arabidopsis root mycobiome.</title>
        <authorList>
            <person name="Mesny F."/>
            <person name="Miyauchi S."/>
            <person name="Thiergart T."/>
            <person name="Pickel B."/>
            <person name="Atanasova L."/>
            <person name="Karlsson M."/>
            <person name="Huettel B."/>
            <person name="Barry K.W."/>
            <person name="Haridas S."/>
            <person name="Chen C."/>
            <person name="Bauer D."/>
            <person name="Andreopoulos W."/>
            <person name="Pangilinan J."/>
            <person name="LaButti K."/>
            <person name="Riley R."/>
            <person name="Lipzen A."/>
            <person name="Clum A."/>
            <person name="Drula E."/>
            <person name="Henrissat B."/>
            <person name="Kohler A."/>
            <person name="Grigoriev I.V."/>
            <person name="Martin F.M."/>
            <person name="Hacquard S."/>
        </authorList>
    </citation>
    <scope>NUCLEOTIDE SEQUENCE</scope>
    <source>
        <strain evidence="1">MPI-SDFR-AT-0073</strain>
    </source>
</reference>
<gene>
    <name evidence="1" type="ORF">BKA67DRAFT_566299</name>
</gene>
<sequence>MMQGLRELARGPSWLLLTTWHYTCRSAFRICTMSLQIFHGCFLKDMLQGLKSCPDAPCGIMQGRPTCIAQIHSESSGTTWDKIASLWFDCSSLRTTATFAFRPITL</sequence>
<evidence type="ECO:0000313" key="1">
    <source>
        <dbReference type="EMBL" id="KAH6654823.1"/>
    </source>
</evidence>
<proteinExistence type="predicted"/>
<protein>
    <submittedName>
        <fullName evidence="1">Uncharacterized protein</fullName>
    </submittedName>
</protein>
<dbReference type="RefSeq" id="XP_045959093.1">
    <property type="nucleotide sequence ID" value="XM_046102881.1"/>
</dbReference>
<dbReference type="EMBL" id="JAGPXC010000004">
    <property type="protein sequence ID" value="KAH6654823.1"/>
    <property type="molecule type" value="Genomic_DNA"/>
</dbReference>
<organism evidence="1 2">
    <name type="scientific">Truncatella angustata</name>
    <dbReference type="NCBI Taxonomy" id="152316"/>
    <lineage>
        <taxon>Eukaryota</taxon>
        <taxon>Fungi</taxon>
        <taxon>Dikarya</taxon>
        <taxon>Ascomycota</taxon>
        <taxon>Pezizomycotina</taxon>
        <taxon>Sordariomycetes</taxon>
        <taxon>Xylariomycetidae</taxon>
        <taxon>Amphisphaeriales</taxon>
        <taxon>Sporocadaceae</taxon>
        <taxon>Truncatella</taxon>
    </lineage>
</organism>
<dbReference type="AlphaFoldDB" id="A0A9P8UMC4"/>
<comment type="caution">
    <text evidence="1">The sequence shown here is derived from an EMBL/GenBank/DDBJ whole genome shotgun (WGS) entry which is preliminary data.</text>
</comment>
<keyword evidence="2" id="KW-1185">Reference proteome</keyword>